<evidence type="ECO:0000256" key="3">
    <source>
        <dbReference type="ARBA" id="ARBA00022490"/>
    </source>
</evidence>
<comment type="catalytic activity">
    <reaction evidence="12">
        <text>N(6)-hydroxy-dATP + H2O = N(6)-hydroxy-dAMP + diphosphate + H(+)</text>
        <dbReference type="Rhea" id="RHEA:83971"/>
        <dbReference type="ChEBI" id="CHEBI:15377"/>
        <dbReference type="ChEBI" id="CHEBI:15378"/>
        <dbReference type="ChEBI" id="CHEBI:33019"/>
        <dbReference type="ChEBI" id="CHEBI:233529"/>
        <dbReference type="ChEBI" id="CHEBI:233530"/>
    </reaction>
    <physiologicalReaction direction="left-to-right" evidence="12">
        <dbReference type="Rhea" id="RHEA:83972"/>
    </physiologicalReaction>
</comment>
<feature type="binding site" evidence="13">
    <location>
        <begin position="183"/>
        <end position="184"/>
    </location>
    <ligand>
        <name>ITP</name>
        <dbReference type="ChEBI" id="CHEBI:61402"/>
    </ligand>
</feature>
<dbReference type="GO" id="GO:0009117">
    <property type="term" value="P:nucleotide metabolic process"/>
    <property type="evidence" value="ECO:0007669"/>
    <property type="project" value="UniProtKB-KW"/>
</dbReference>
<comment type="function">
    <text evidence="9">Pyrophosphatase that hydrolyzes the non-canonical purine nucleotides inosine triphosphate (ITP), deoxyinosine triphosphate (dITP) as well as 2'-deoxy-N-6-hydroxylaminopurine triphosphate (dHAPTP) and xanthosine 5'-triphosphate (XTP) to their respective monophosphate derivatives. The enzyme does not distinguish between the deoxy- and ribose forms. Probably excludes non-canonical purines from RNA and DNA precursor pools, thus preventing their incorporation into RNA and DNA and avoiding chromosomal lesions.</text>
</comment>
<evidence type="ECO:0000256" key="5">
    <source>
        <dbReference type="ARBA" id="ARBA00022741"/>
    </source>
</evidence>
<dbReference type="PANTHER" id="PTHR11067">
    <property type="entry name" value="INOSINE TRIPHOSPHATE PYROPHOSPHATASE/HAM1 PROTEIN"/>
    <property type="match status" value="1"/>
</dbReference>
<evidence type="ECO:0000256" key="11">
    <source>
        <dbReference type="ARBA" id="ARBA00093255"/>
    </source>
</evidence>
<keyword evidence="6 13" id="KW-0378">Hydrolase</keyword>
<evidence type="ECO:0000256" key="13">
    <source>
        <dbReference type="HAMAP-Rule" id="MF_03148"/>
    </source>
</evidence>
<dbReference type="AlphaFoldDB" id="A0A7S1AIT3"/>
<dbReference type="NCBIfam" id="TIGR00042">
    <property type="entry name" value="RdgB/HAM1 family non-canonical purine NTP pyrophosphatase"/>
    <property type="match status" value="1"/>
</dbReference>
<feature type="binding site" evidence="13">
    <location>
        <position position="178"/>
    </location>
    <ligand>
        <name>ITP</name>
        <dbReference type="ChEBI" id="CHEBI:61402"/>
    </ligand>
</feature>
<organism evidence="15">
    <name type="scientific">Noctiluca scintillans</name>
    <name type="common">Sea sparkle</name>
    <name type="synonym">Red tide dinoflagellate</name>
    <dbReference type="NCBI Taxonomy" id="2966"/>
    <lineage>
        <taxon>Eukaryota</taxon>
        <taxon>Sar</taxon>
        <taxon>Alveolata</taxon>
        <taxon>Dinophyceae</taxon>
        <taxon>Noctilucales</taxon>
        <taxon>Noctilucaceae</taxon>
        <taxon>Noctiluca</taxon>
    </lineage>
</organism>
<dbReference type="GO" id="GO:0046872">
    <property type="term" value="F:metal ion binding"/>
    <property type="evidence" value="ECO:0007669"/>
    <property type="project" value="UniProtKB-KW"/>
</dbReference>
<feature type="binding site" evidence="13">
    <location>
        <begin position="154"/>
        <end position="157"/>
    </location>
    <ligand>
        <name>ITP</name>
        <dbReference type="ChEBI" id="CHEBI:61402"/>
    </ligand>
</feature>
<dbReference type="InterPro" id="IPR002637">
    <property type="entry name" value="RdgB/HAM1"/>
</dbReference>
<keyword evidence="5 13" id="KW-0547">Nucleotide-binding</keyword>
<keyword evidence="3 13" id="KW-0963">Cytoplasm</keyword>
<evidence type="ECO:0000256" key="7">
    <source>
        <dbReference type="ARBA" id="ARBA00022842"/>
    </source>
</evidence>
<proteinExistence type="inferred from homology"/>
<evidence type="ECO:0000256" key="8">
    <source>
        <dbReference type="ARBA" id="ARBA00023080"/>
    </source>
</evidence>
<comment type="subcellular location">
    <subcellularLocation>
        <location evidence="1 13">Cytoplasm</location>
    </subcellularLocation>
</comment>
<dbReference type="GO" id="GO:0009204">
    <property type="term" value="P:deoxyribonucleoside triphosphate catabolic process"/>
    <property type="evidence" value="ECO:0007669"/>
    <property type="project" value="UniProtKB-UniRule"/>
</dbReference>
<dbReference type="GO" id="GO:0036222">
    <property type="term" value="F:XTP diphosphatase activity"/>
    <property type="evidence" value="ECO:0007669"/>
    <property type="project" value="UniProtKB-UniRule"/>
</dbReference>
<accession>A0A7S1AIT3</accession>
<evidence type="ECO:0000256" key="10">
    <source>
        <dbReference type="ARBA" id="ARBA00093218"/>
    </source>
</evidence>
<dbReference type="SUPFAM" id="SSF52972">
    <property type="entry name" value="ITPase-like"/>
    <property type="match status" value="1"/>
</dbReference>
<comment type="subunit">
    <text evidence="13">Homodimer.</text>
</comment>
<dbReference type="Gene3D" id="3.90.950.10">
    <property type="match status" value="1"/>
</dbReference>
<dbReference type="CDD" id="cd00515">
    <property type="entry name" value="HAM1"/>
    <property type="match status" value="1"/>
</dbReference>
<comment type="catalytic activity">
    <reaction evidence="10">
        <text>ITP + H2O = IMP + diphosphate + H(+)</text>
        <dbReference type="Rhea" id="RHEA:29399"/>
        <dbReference type="ChEBI" id="CHEBI:15377"/>
        <dbReference type="ChEBI" id="CHEBI:15378"/>
        <dbReference type="ChEBI" id="CHEBI:33019"/>
        <dbReference type="ChEBI" id="CHEBI:58053"/>
        <dbReference type="ChEBI" id="CHEBI:61402"/>
        <dbReference type="EC" id="3.6.1.66"/>
    </reaction>
    <physiologicalReaction direction="left-to-right" evidence="10">
        <dbReference type="Rhea" id="RHEA:29400"/>
    </physiologicalReaction>
</comment>
<sequence length="209" mass="23129">MLEQKHRRIEKPLVFVTGNAKKLEEVQQILAAGDPELPFVVTNQKIDLPELQGSPEVIAIEKCKLAAAAANGPVLCEDTCLCFHALKGLPGPYIKHFLEKLEHDGLNKLLAGYEDKSAYAQCIFALCAGPGREVRVFDGRTEGKIVQPRGPTDFGWDPVFEPFEGKGLTYAEMAKVDKNAISHRGRALEKVRSWLIEHAEDFSKEISSS</sequence>
<evidence type="ECO:0000256" key="6">
    <source>
        <dbReference type="ARBA" id="ARBA00022801"/>
    </source>
</evidence>
<dbReference type="Pfam" id="PF01725">
    <property type="entry name" value="Ham1p_like"/>
    <property type="match status" value="1"/>
</dbReference>
<name>A0A7S1AIT3_NOCSC</name>
<keyword evidence="13" id="KW-0464">Manganese</keyword>
<evidence type="ECO:0000256" key="12">
    <source>
        <dbReference type="ARBA" id="ARBA00093271"/>
    </source>
</evidence>
<feature type="binding site" evidence="13">
    <location>
        <begin position="17"/>
        <end position="22"/>
    </location>
    <ligand>
        <name>ITP</name>
        <dbReference type="ChEBI" id="CHEBI:61402"/>
    </ligand>
</feature>
<dbReference type="GO" id="GO:0036220">
    <property type="term" value="F:ITP diphosphatase activity"/>
    <property type="evidence" value="ECO:0007669"/>
    <property type="project" value="UniProtKB-UniRule"/>
</dbReference>
<dbReference type="EMBL" id="HBFQ01042352">
    <property type="protein sequence ID" value="CAD8855598.1"/>
    <property type="molecule type" value="Transcribed_RNA"/>
</dbReference>
<keyword evidence="4 13" id="KW-0479">Metal-binding</keyword>
<evidence type="ECO:0000256" key="14">
    <source>
        <dbReference type="RuleBase" id="RU003781"/>
    </source>
</evidence>
<dbReference type="GO" id="GO:0000166">
    <property type="term" value="F:nucleotide binding"/>
    <property type="evidence" value="ECO:0007669"/>
    <property type="project" value="UniProtKB-KW"/>
</dbReference>
<evidence type="ECO:0000313" key="15">
    <source>
        <dbReference type="EMBL" id="CAD8855598.1"/>
    </source>
</evidence>
<evidence type="ECO:0000256" key="4">
    <source>
        <dbReference type="ARBA" id="ARBA00022723"/>
    </source>
</evidence>
<comment type="function">
    <text evidence="13">Pyrophosphatase that hydrolyzes non-canonical purine nucleotides such as inosine triphosphate (ITP), deoxyinosine triphosphate (dITP) or xanthosine 5'-triphosphate (XTP) to their respective monophosphate derivatives. The enzyme does not distinguish between the deoxy- and ribose forms. Probably excludes non-canonical purines from RNA and DNA precursor pools, thus preventing their incorporation into RNA and DNA and avoiding chromosomal lesions.</text>
</comment>
<comment type="catalytic activity">
    <reaction evidence="11">
        <text>dITP + H2O = dIMP + diphosphate + H(+)</text>
        <dbReference type="Rhea" id="RHEA:28342"/>
        <dbReference type="ChEBI" id="CHEBI:15377"/>
        <dbReference type="ChEBI" id="CHEBI:15378"/>
        <dbReference type="ChEBI" id="CHEBI:33019"/>
        <dbReference type="ChEBI" id="CHEBI:61194"/>
        <dbReference type="ChEBI" id="CHEBI:61382"/>
        <dbReference type="EC" id="3.6.1.66"/>
    </reaction>
    <physiologicalReaction direction="left-to-right" evidence="11">
        <dbReference type="Rhea" id="RHEA:28343"/>
    </physiologicalReaction>
</comment>
<gene>
    <name evidence="15" type="ORF">NSCI0253_LOCUS29950</name>
</gene>
<feature type="binding site" evidence="13">
    <location>
        <begin position="78"/>
        <end position="79"/>
    </location>
    <ligand>
        <name>ITP</name>
        <dbReference type="ChEBI" id="CHEBI:61402"/>
    </ligand>
</feature>
<evidence type="ECO:0000256" key="2">
    <source>
        <dbReference type="ARBA" id="ARBA00008023"/>
    </source>
</evidence>
<dbReference type="InterPro" id="IPR029001">
    <property type="entry name" value="ITPase-like_fam"/>
</dbReference>
<feature type="binding site" evidence="13">
    <location>
        <position position="50"/>
    </location>
    <ligand>
        <name>Mg(2+)</name>
        <dbReference type="ChEBI" id="CHEBI:18420"/>
    </ligand>
</feature>
<dbReference type="InterPro" id="IPR027502">
    <property type="entry name" value="ITPase"/>
</dbReference>
<dbReference type="HAMAP" id="MF_03148">
    <property type="entry name" value="HAM1_NTPase"/>
    <property type="match status" value="1"/>
</dbReference>
<feature type="binding site" evidence="13">
    <location>
        <position position="62"/>
    </location>
    <ligand>
        <name>ITP</name>
        <dbReference type="ChEBI" id="CHEBI:61402"/>
    </ligand>
</feature>
<evidence type="ECO:0000256" key="9">
    <source>
        <dbReference type="ARBA" id="ARBA00054940"/>
    </source>
</evidence>
<dbReference type="PANTHER" id="PTHR11067:SF9">
    <property type="entry name" value="INOSINE TRIPHOSPHATE PYROPHOSPHATASE"/>
    <property type="match status" value="1"/>
</dbReference>
<comment type="similarity">
    <text evidence="2 13 14">Belongs to the HAM1 NTPase family.</text>
</comment>
<dbReference type="GO" id="GO:0035870">
    <property type="term" value="F:dITP diphosphatase activity"/>
    <property type="evidence" value="ECO:0007669"/>
    <property type="project" value="UniProtKB-UniRule"/>
</dbReference>
<feature type="binding site" evidence="13">
    <location>
        <position position="78"/>
    </location>
    <ligand>
        <name>Mg(2+)</name>
        <dbReference type="ChEBI" id="CHEBI:18420"/>
    </ligand>
</feature>
<comment type="catalytic activity">
    <reaction evidence="13">
        <text>XTP + H2O = XMP + diphosphate + H(+)</text>
        <dbReference type="Rhea" id="RHEA:28610"/>
        <dbReference type="ChEBI" id="CHEBI:15377"/>
        <dbReference type="ChEBI" id="CHEBI:15378"/>
        <dbReference type="ChEBI" id="CHEBI:33019"/>
        <dbReference type="ChEBI" id="CHEBI:57464"/>
        <dbReference type="ChEBI" id="CHEBI:61314"/>
        <dbReference type="EC" id="3.6.1.66"/>
    </reaction>
</comment>
<keyword evidence="7 13" id="KW-0460">Magnesium</keyword>
<evidence type="ECO:0000256" key="1">
    <source>
        <dbReference type="ARBA" id="ARBA00004496"/>
    </source>
</evidence>
<reference evidence="15" key="1">
    <citation type="submission" date="2021-01" db="EMBL/GenBank/DDBJ databases">
        <authorList>
            <person name="Corre E."/>
            <person name="Pelletier E."/>
            <person name="Niang G."/>
            <person name="Scheremetjew M."/>
            <person name="Finn R."/>
            <person name="Kale V."/>
            <person name="Holt S."/>
            <person name="Cochrane G."/>
            <person name="Meng A."/>
            <person name="Brown T."/>
            <person name="Cohen L."/>
        </authorList>
    </citation>
    <scope>NUCLEOTIDE SEQUENCE</scope>
</reference>
<dbReference type="GO" id="GO:0005737">
    <property type="term" value="C:cytoplasm"/>
    <property type="evidence" value="ECO:0007669"/>
    <property type="project" value="UniProtKB-SubCell"/>
</dbReference>
<keyword evidence="8 13" id="KW-0546">Nucleotide metabolism</keyword>
<protein>
    <recommendedName>
        <fullName evidence="13">Inosine triphosphate pyrophosphatase</fullName>
        <shortName evidence="13">ITPase</shortName>
        <shortName evidence="13">Inosine triphosphatase</shortName>
        <ecNumber evidence="13">3.6.1.66</ecNumber>
    </recommendedName>
    <alternativeName>
        <fullName evidence="13">Non-canonical purine NTP pyrophosphatase</fullName>
    </alternativeName>
    <alternativeName>
        <fullName evidence="13">Non-standard purine NTP pyrophosphatase</fullName>
    </alternativeName>
    <alternativeName>
        <fullName evidence="13">Nucleoside-triphosphate diphosphatase</fullName>
    </alternativeName>
    <alternativeName>
        <fullName evidence="13">Nucleoside-triphosphate pyrophosphatase</fullName>
        <shortName evidence="13">NTPase</shortName>
    </alternativeName>
    <alternativeName>
        <fullName evidence="13">XTP/dITP diphosphatase</fullName>
    </alternativeName>
</protein>
<dbReference type="EC" id="3.6.1.66" evidence="13"/>
<comment type="cofactor">
    <cofactor evidence="13">
        <name>Mg(2+)</name>
        <dbReference type="ChEBI" id="CHEBI:18420"/>
    </cofactor>
    <cofactor evidence="13">
        <name>Mn(2+)</name>
        <dbReference type="ChEBI" id="CHEBI:29035"/>
    </cofactor>
    <text evidence="13">Binds 1 divalent metal cation per subunit; can use either Mg(2+) or Mn(2+).</text>
</comment>
<dbReference type="FunFam" id="3.90.950.10:FF:000003">
    <property type="entry name" value="Inosine triphosphate pyrophosphatase"/>
    <property type="match status" value="1"/>
</dbReference>